<evidence type="ECO:0000256" key="8">
    <source>
        <dbReference type="SAM" id="SignalP"/>
    </source>
</evidence>
<evidence type="ECO:0000256" key="2">
    <source>
        <dbReference type="ARBA" id="ARBA00022801"/>
    </source>
</evidence>
<evidence type="ECO:0000256" key="5">
    <source>
        <dbReference type="PROSITE-ProRule" id="PRU10099"/>
    </source>
</evidence>
<dbReference type="EMBL" id="SLWY01000010">
    <property type="protein sequence ID" value="TCO81128.1"/>
    <property type="molecule type" value="Genomic_DNA"/>
</dbReference>
<feature type="domain" description="L-asparaginase N-terminal" evidence="9">
    <location>
        <begin position="29"/>
        <end position="219"/>
    </location>
</feature>
<dbReference type="AlphaFoldDB" id="A0A4R2LE35"/>
<dbReference type="SMART" id="SM00870">
    <property type="entry name" value="Asparaginase"/>
    <property type="match status" value="1"/>
</dbReference>
<dbReference type="PRINTS" id="PR00139">
    <property type="entry name" value="ASNGLNASE"/>
</dbReference>
<dbReference type="Pfam" id="PF17763">
    <property type="entry name" value="Asparaginase_C"/>
    <property type="match status" value="1"/>
</dbReference>
<feature type="active site" evidence="5">
    <location>
        <position position="37"/>
    </location>
</feature>
<feature type="binding site" evidence="4">
    <location>
        <begin position="116"/>
        <end position="117"/>
    </location>
    <ligand>
        <name>substrate</name>
    </ligand>
</feature>
<dbReference type="NCBIfam" id="TIGR00520">
    <property type="entry name" value="asnASE_II"/>
    <property type="match status" value="1"/>
</dbReference>
<evidence type="ECO:0000256" key="6">
    <source>
        <dbReference type="PROSITE-ProRule" id="PRU10100"/>
    </source>
</evidence>
<dbReference type="Gene3D" id="3.40.50.1170">
    <property type="entry name" value="L-asparaginase, N-terminal domain"/>
    <property type="match status" value="1"/>
</dbReference>
<gene>
    <name evidence="11" type="ORF">EV699_110154</name>
</gene>
<evidence type="ECO:0000313" key="11">
    <source>
        <dbReference type="EMBL" id="TCO81128.1"/>
    </source>
</evidence>
<dbReference type="PIRSF" id="PIRSF001220">
    <property type="entry name" value="L-ASNase_gatD"/>
    <property type="match status" value="1"/>
</dbReference>
<evidence type="ECO:0000259" key="10">
    <source>
        <dbReference type="Pfam" id="PF17763"/>
    </source>
</evidence>
<feature type="binding site" evidence="4">
    <location>
        <position position="83"/>
    </location>
    <ligand>
        <name>substrate</name>
    </ligand>
</feature>
<reference evidence="11 12" key="1">
    <citation type="submission" date="2019-03" db="EMBL/GenBank/DDBJ databases">
        <title>Genomic Encyclopedia of Type Strains, Phase IV (KMG-IV): sequencing the most valuable type-strain genomes for metagenomic binning, comparative biology and taxonomic classification.</title>
        <authorList>
            <person name="Goeker M."/>
        </authorList>
    </citation>
    <scope>NUCLEOTIDE SEQUENCE [LARGE SCALE GENOMIC DNA]</scope>
    <source>
        <strain evidence="11 12">DSM 25287</strain>
    </source>
</reference>
<dbReference type="PROSITE" id="PS00144">
    <property type="entry name" value="ASN_GLN_ASE_1"/>
    <property type="match status" value="1"/>
</dbReference>
<feature type="chain" id="PRO_5020772944" evidence="8">
    <location>
        <begin position="23"/>
        <end position="353"/>
    </location>
</feature>
<name>A0A4R2LE35_9GAMM</name>
<comment type="caution">
    <text evidence="11">The sequence shown here is derived from an EMBL/GenBank/DDBJ whole genome shotgun (WGS) entry which is preliminary data.</text>
</comment>
<dbReference type="SUPFAM" id="SSF53774">
    <property type="entry name" value="Glutaminase/Asparaginase"/>
    <property type="match status" value="1"/>
</dbReference>
<dbReference type="Proteomes" id="UP000295765">
    <property type="component" value="Unassembled WGS sequence"/>
</dbReference>
<evidence type="ECO:0000256" key="4">
    <source>
        <dbReference type="PIRSR" id="PIRSR001220-2"/>
    </source>
</evidence>
<dbReference type="PANTHER" id="PTHR11707">
    <property type="entry name" value="L-ASPARAGINASE"/>
    <property type="match status" value="1"/>
</dbReference>
<dbReference type="GO" id="GO:0004067">
    <property type="term" value="F:asparaginase activity"/>
    <property type="evidence" value="ECO:0007669"/>
    <property type="project" value="UniProtKB-UniRule"/>
</dbReference>
<dbReference type="PANTHER" id="PTHR11707:SF28">
    <property type="entry name" value="60 KDA LYSOPHOSPHOLIPASE"/>
    <property type="match status" value="1"/>
</dbReference>
<dbReference type="CDD" id="cd08964">
    <property type="entry name" value="L-asparaginase_II"/>
    <property type="match status" value="1"/>
</dbReference>
<dbReference type="InterPro" id="IPR036152">
    <property type="entry name" value="Asp/glu_Ase-like_sf"/>
</dbReference>
<keyword evidence="12" id="KW-1185">Reference proteome</keyword>
<evidence type="ECO:0000256" key="7">
    <source>
        <dbReference type="RuleBase" id="RU004456"/>
    </source>
</evidence>
<protein>
    <submittedName>
        <fullName evidence="11">L-asparaginase</fullName>
    </submittedName>
</protein>
<proteinExistence type="inferred from homology"/>
<evidence type="ECO:0000313" key="12">
    <source>
        <dbReference type="Proteomes" id="UP000295765"/>
    </source>
</evidence>
<keyword evidence="8" id="KW-0732">Signal</keyword>
<comment type="similarity">
    <text evidence="1 7">Belongs to the asparaginase 1 family.</text>
</comment>
<dbReference type="InterPro" id="IPR004550">
    <property type="entry name" value="AsnASE_II"/>
</dbReference>
<dbReference type="InterPro" id="IPR027475">
    <property type="entry name" value="Asparaginase/glutaminase_AS2"/>
</dbReference>
<dbReference type="InterPro" id="IPR040919">
    <property type="entry name" value="Asparaginase_C"/>
</dbReference>
<dbReference type="InterPro" id="IPR027474">
    <property type="entry name" value="L-asparaginase_N"/>
</dbReference>
<dbReference type="InterPro" id="IPR006034">
    <property type="entry name" value="Asparaginase/glutaminase-like"/>
</dbReference>
<evidence type="ECO:0000256" key="3">
    <source>
        <dbReference type="PIRSR" id="PIRSR001220-1"/>
    </source>
</evidence>
<dbReference type="GO" id="GO:0006528">
    <property type="term" value="P:asparagine metabolic process"/>
    <property type="evidence" value="ECO:0007669"/>
    <property type="project" value="InterPro"/>
</dbReference>
<evidence type="ECO:0000259" key="9">
    <source>
        <dbReference type="Pfam" id="PF00710"/>
    </source>
</evidence>
<organism evidence="11 12">
    <name type="scientific">Plasticicumulans lactativorans</name>
    <dbReference type="NCBI Taxonomy" id="1133106"/>
    <lineage>
        <taxon>Bacteria</taxon>
        <taxon>Pseudomonadati</taxon>
        <taxon>Pseudomonadota</taxon>
        <taxon>Gammaproteobacteria</taxon>
        <taxon>Candidatus Competibacteraceae</taxon>
        <taxon>Plasticicumulans</taxon>
    </lineage>
</organism>
<dbReference type="InterPro" id="IPR020827">
    <property type="entry name" value="Asparaginase/glutaminase_AS1"/>
</dbReference>
<feature type="signal peptide" evidence="8">
    <location>
        <begin position="1"/>
        <end position="22"/>
    </location>
</feature>
<keyword evidence="2" id="KW-0378">Hydrolase</keyword>
<dbReference type="PROSITE" id="PS51732">
    <property type="entry name" value="ASN_GLN_ASE_3"/>
    <property type="match status" value="1"/>
</dbReference>
<evidence type="ECO:0000256" key="1">
    <source>
        <dbReference type="ARBA" id="ARBA00010518"/>
    </source>
</evidence>
<dbReference type="InterPro" id="IPR027473">
    <property type="entry name" value="L-asparaginase_C"/>
</dbReference>
<dbReference type="Pfam" id="PF00710">
    <property type="entry name" value="Asparaginase"/>
    <property type="match status" value="1"/>
</dbReference>
<accession>A0A4R2LE35</accession>
<feature type="domain" description="Asparaginase/glutaminase C-terminal" evidence="10">
    <location>
        <begin position="240"/>
        <end position="350"/>
    </location>
</feature>
<dbReference type="InterPro" id="IPR037152">
    <property type="entry name" value="L-asparaginase_N_sf"/>
</dbReference>
<feature type="active site" evidence="6">
    <location>
        <position position="116"/>
    </location>
</feature>
<dbReference type="PROSITE" id="PS00917">
    <property type="entry name" value="ASN_GLN_ASE_2"/>
    <property type="match status" value="1"/>
</dbReference>
<feature type="active site" description="O-isoaspartyl threonine intermediate" evidence="3">
    <location>
        <position position="37"/>
    </location>
</feature>
<sequence>MLRKTPIALLIAATLCTGAAFAGTAQPAIKVLATGGTIAGTGESAGSGAYTSARLPIDALLDAVPEAKKLARLSGEQVVQLGSQAMTPEVWLKIARRANELLASPEVDGLVITHGTDTLEETAYFLNLTLRSDKPVVLVGAMRPSTAISADGPANLYEAITLAASPQAAGKGVLVAMNDQVLDARGVTKTSTTSVATFRSPNEGPLGSVANGKVELMRTVLRTHTRTSTFDVAKLDSLPRVEIVYGYAGDNSAQIDAAVKSGAAGIVFAGVGNGNFNPAVEKALAEARQKGVAVVRSSRAGSGRVTLDGEVDDAKYGFVVADDLNPQKARVLLMLALTQTQDPQALQKLFFTY</sequence>
<dbReference type="PIRSF" id="PIRSF500176">
    <property type="entry name" value="L_ASNase"/>
    <property type="match status" value="1"/>
</dbReference>
<dbReference type="FunFam" id="3.40.50.1170:FF:000001">
    <property type="entry name" value="L-asparaginase 2"/>
    <property type="match status" value="1"/>
</dbReference>
<dbReference type="RefSeq" id="WP_165904094.1">
    <property type="nucleotide sequence ID" value="NZ_SLWY01000010.1"/>
</dbReference>
<dbReference type="Gene3D" id="3.40.50.40">
    <property type="match status" value="1"/>
</dbReference>